<keyword evidence="1" id="KW-0732">Signal</keyword>
<organism evidence="2 3">
    <name type="scientific">Aurantimonas aggregata</name>
    <dbReference type="NCBI Taxonomy" id="2047720"/>
    <lineage>
        <taxon>Bacteria</taxon>
        <taxon>Pseudomonadati</taxon>
        <taxon>Pseudomonadota</taxon>
        <taxon>Alphaproteobacteria</taxon>
        <taxon>Hyphomicrobiales</taxon>
        <taxon>Aurantimonadaceae</taxon>
        <taxon>Aurantimonas</taxon>
    </lineage>
</organism>
<keyword evidence="3" id="KW-1185">Reference proteome</keyword>
<dbReference type="RefSeq" id="WP_163042581.1">
    <property type="nucleotide sequence ID" value="NZ_JAAAMJ010000001.1"/>
</dbReference>
<proteinExistence type="predicted"/>
<name>A0A6L9MDI5_9HYPH</name>
<evidence type="ECO:0000313" key="2">
    <source>
        <dbReference type="EMBL" id="NDV85893.1"/>
    </source>
</evidence>
<feature type="chain" id="PRO_5026849322" description="Antifreeze protein" evidence="1">
    <location>
        <begin position="25"/>
        <end position="100"/>
    </location>
</feature>
<gene>
    <name evidence="2" type="ORF">GTW51_04160</name>
</gene>
<sequence>MQIKTLTALAALCVGTALALPAQAADRVYYGARSGSYAVSQGCVAGYVDRCYRSVTAVGPKGRAYVADRAVVAGPYRARSVSRVVGPRGYTVVRTGHWIR</sequence>
<comment type="caution">
    <text evidence="2">The sequence shown here is derived from an EMBL/GenBank/DDBJ whole genome shotgun (WGS) entry which is preliminary data.</text>
</comment>
<feature type="signal peptide" evidence="1">
    <location>
        <begin position="1"/>
        <end position="24"/>
    </location>
</feature>
<evidence type="ECO:0008006" key="4">
    <source>
        <dbReference type="Google" id="ProtNLM"/>
    </source>
</evidence>
<reference evidence="2 3" key="1">
    <citation type="submission" date="2020-01" db="EMBL/GenBank/DDBJ databases">
        <title>Genomes of bacteria type strains.</title>
        <authorList>
            <person name="Chen J."/>
            <person name="Zhu S."/>
            <person name="Chen J."/>
        </authorList>
    </citation>
    <scope>NUCLEOTIDE SEQUENCE [LARGE SCALE GENOMIC DNA]</scope>
    <source>
        <strain evidence="2 3">KCTC 52919</strain>
    </source>
</reference>
<evidence type="ECO:0000313" key="3">
    <source>
        <dbReference type="Proteomes" id="UP000476332"/>
    </source>
</evidence>
<dbReference type="AlphaFoldDB" id="A0A6L9MDI5"/>
<accession>A0A6L9MDI5</accession>
<evidence type="ECO:0000256" key="1">
    <source>
        <dbReference type="SAM" id="SignalP"/>
    </source>
</evidence>
<protein>
    <recommendedName>
        <fullName evidence="4">Antifreeze protein</fullName>
    </recommendedName>
</protein>
<dbReference type="EMBL" id="JAAAMJ010000001">
    <property type="protein sequence ID" value="NDV85893.1"/>
    <property type="molecule type" value="Genomic_DNA"/>
</dbReference>
<dbReference type="Proteomes" id="UP000476332">
    <property type="component" value="Unassembled WGS sequence"/>
</dbReference>